<dbReference type="EMBL" id="HBHR01015942">
    <property type="protein sequence ID" value="CAD9867281.1"/>
    <property type="molecule type" value="Transcribed_RNA"/>
</dbReference>
<dbReference type="SUPFAM" id="SSF56300">
    <property type="entry name" value="Metallo-dependent phosphatases"/>
    <property type="match status" value="1"/>
</dbReference>
<dbReference type="PRINTS" id="PR00114">
    <property type="entry name" value="STPHPHTASE"/>
</dbReference>
<organism evidence="6">
    <name type="scientific">Fibrocapsa japonica</name>
    <dbReference type="NCBI Taxonomy" id="94617"/>
    <lineage>
        <taxon>Eukaryota</taxon>
        <taxon>Sar</taxon>
        <taxon>Stramenopiles</taxon>
        <taxon>Ochrophyta</taxon>
        <taxon>Raphidophyceae</taxon>
        <taxon>Chattonellales</taxon>
        <taxon>Chattonellaceae</taxon>
        <taxon>Fibrocapsa</taxon>
    </lineage>
</organism>
<evidence type="ECO:0000256" key="4">
    <source>
        <dbReference type="RuleBase" id="RU004273"/>
    </source>
</evidence>
<name>A0A7S2V1V5_9STRA</name>
<sequence length="312" mass="35372">MEQSLEEVHWLDRHRATLFQCGFLPEAEVKQLCAKAKEILFREKNVIEVRCPVTVVGDIHGQLHDLLELFLISGLPPLTDYLFLGDYVDRGYHSLECVTLVVLLKVRYPDRVGLLRGNHESRQITHVYGFYDECMRKYGNASVWRAFTELFDFLPLVAIIEGSVFCPHGGLSPAVDTVDQVLGLSRFHEVPHSGAICDLLWSDPDTVQKGWSISARGAGFFFGADVSERFNHANGFDFIVRAHQLTMEGFTWAHPGQCVTVFSAPNYCYRCGNLAAIMEVDEHRGYRFIQFEPAPRSPSGIKQSMEDADYFM</sequence>
<dbReference type="GO" id="GO:0004722">
    <property type="term" value="F:protein serine/threonine phosphatase activity"/>
    <property type="evidence" value="ECO:0007669"/>
    <property type="project" value="UniProtKB-EC"/>
</dbReference>
<keyword evidence="1" id="KW-0479">Metal-binding</keyword>
<keyword evidence="2 4" id="KW-0378">Hydrolase</keyword>
<evidence type="ECO:0000256" key="3">
    <source>
        <dbReference type="ARBA" id="ARBA00023211"/>
    </source>
</evidence>
<dbReference type="InterPro" id="IPR006186">
    <property type="entry name" value="Ser/Thr-sp_prot-phosphatase"/>
</dbReference>
<gene>
    <name evidence="6" type="ORF">FJAP1339_LOCUS7978</name>
</gene>
<evidence type="ECO:0000256" key="1">
    <source>
        <dbReference type="ARBA" id="ARBA00022723"/>
    </source>
</evidence>
<dbReference type="EC" id="3.1.3.16" evidence="4"/>
<dbReference type="AlphaFoldDB" id="A0A7S2V1V5"/>
<dbReference type="PROSITE" id="PS00125">
    <property type="entry name" value="SER_THR_PHOSPHATASE"/>
    <property type="match status" value="1"/>
</dbReference>
<dbReference type="GO" id="GO:0046872">
    <property type="term" value="F:metal ion binding"/>
    <property type="evidence" value="ECO:0007669"/>
    <property type="project" value="UniProtKB-KW"/>
</dbReference>
<evidence type="ECO:0000256" key="2">
    <source>
        <dbReference type="ARBA" id="ARBA00022801"/>
    </source>
</evidence>
<dbReference type="Gene3D" id="3.60.21.10">
    <property type="match status" value="1"/>
</dbReference>
<proteinExistence type="inferred from homology"/>
<evidence type="ECO:0000259" key="5">
    <source>
        <dbReference type="PROSITE" id="PS00125"/>
    </source>
</evidence>
<reference evidence="6" key="1">
    <citation type="submission" date="2021-01" db="EMBL/GenBank/DDBJ databases">
        <authorList>
            <person name="Corre E."/>
            <person name="Pelletier E."/>
            <person name="Niang G."/>
            <person name="Scheremetjew M."/>
            <person name="Finn R."/>
            <person name="Kale V."/>
            <person name="Holt S."/>
            <person name="Cochrane G."/>
            <person name="Meng A."/>
            <person name="Brown T."/>
            <person name="Cohen L."/>
        </authorList>
    </citation>
    <scope>NUCLEOTIDE SEQUENCE</scope>
    <source>
        <strain evidence="6">CCMP1661</strain>
    </source>
</reference>
<accession>A0A7S2V1V5</accession>
<dbReference type="InterPro" id="IPR029052">
    <property type="entry name" value="Metallo-depent_PP-like"/>
</dbReference>
<dbReference type="InterPro" id="IPR004843">
    <property type="entry name" value="Calcineurin-like_PHP"/>
</dbReference>
<protein>
    <recommendedName>
        <fullName evidence="4">Serine/threonine-protein phosphatase</fullName>
        <ecNumber evidence="4">3.1.3.16</ecNumber>
    </recommendedName>
</protein>
<dbReference type="CDD" id="cd07415">
    <property type="entry name" value="MPP_PP2A_PP4_PP6"/>
    <property type="match status" value="1"/>
</dbReference>
<evidence type="ECO:0000313" key="6">
    <source>
        <dbReference type="EMBL" id="CAD9867281.1"/>
    </source>
</evidence>
<feature type="domain" description="Serine/threonine specific protein phosphatases" evidence="5">
    <location>
        <begin position="115"/>
        <end position="120"/>
    </location>
</feature>
<comment type="catalytic activity">
    <reaction evidence="4">
        <text>O-phospho-L-threonyl-[protein] + H2O = L-threonyl-[protein] + phosphate</text>
        <dbReference type="Rhea" id="RHEA:47004"/>
        <dbReference type="Rhea" id="RHEA-COMP:11060"/>
        <dbReference type="Rhea" id="RHEA-COMP:11605"/>
        <dbReference type="ChEBI" id="CHEBI:15377"/>
        <dbReference type="ChEBI" id="CHEBI:30013"/>
        <dbReference type="ChEBI" id="CHEBI:43474"/>
        <dbReference type="ChEBI" id="CHEBI:61977"/>
        <dbReference type="EC" id="3.1.3.16"/>
    </reaction>
</comment>
<keyword evidence="3" id="KW-0464">Manganese</keyword>
<dbReference type="PANTHER" id="PTHR45619">
    <property type="entry name" value="SERINE/THREONINE-PROTEIN PHOSPHATASE PP2A-RELATED"/>
    <property type="match status" value="1"/>
</dbReference>
<comment type="similarity">
    <text evidence="4">Belongs to the PPP phosphatase family.</text>
</comment>
<dbReference type="SMART" id="SM00156">
    <property type="entry name" value="PP2Ac"/>
    <property type="match status" value="1"/>
</dbReference>
<dbReference type="Pfam" id="PF00149">
    <property type="entry name" value="Metallophos"/>
    <property type="match status" value="1"/>
</dbReference>
<dbReference type="InterPro" id="IPR047129">
    <property type="entry name" value="PPA2-like"/>
</dbReference>